<dbReference type="InterPro" id="IPR015424">
    <property type="entry name" value="PyrdxlP-dep_Trfase"/>
</dbReference>
<evidence type="ECO:0000313" key="1">
    <source>
        <dbReference type="EMBL" id="UTY38432.1"/>
    </source>
</evidence>
<dbReference type="Gene3D" id="3.40.640.10">
    <property type="entry name" value="Type I PLP-dependent aspartate aminotransferase-like (Major domain)"/>
    <property type="match status" value="1"/>
</dbReference>
<dbReference type="RefSeq" id="WP_290138751.1">
    <property type="nucleotide sequence ID" value="NZ_CP101620.1"/>
</dbReference>
<name>A0ABY5I3A2_9FIRM</name>
<dbReference type="InterPro" id="IPR015421">
    <property type="entry name" value="PyrdxlP-dep_Trfase_major"/>
</dbReference>
<sequence>MYSFLNDYSEGAHPRILEALNSTNTIQTVGYGEDEYCRQAKAMIQKRLVILKLISIF</sequence>
<dbReference type="EMBL" id="CP101620">
    <property type="protein sequence ID" value="UTY38432.1"/>
    <property type="molecule type" value="Genomic_DNA"/>
</dbReference>
<dbReference type="Proteomes" id="UP001060112">
    <property type="component" value="Chromosome"/>
</dbReference>
<proteinExistence type="predicted"/>
<reference evidence="1" key="1">
    <citation type="submission" date="2022-07" db="EMBL/GenBank/DDBJ databases">
        <title>Faecal culturing of patients with breast cancer.</title>
        <authorList>
            <person name="Teng N.M.Y."/>
            <person name="Kiu R."/>
            <person name="Evans R."/>
            <person name="Baker D.J."/>
            <person name="Zenner C."/>
            <person name="Robinson S.D."/>
            <person name="Hall L.J."/>
        </authorList>
    </citation>
    <scope>NUCLEOTIDE SEQUENCE</scope>
    <source>
        <strain evidence="1">LH1062</strain>
    </source>
</reference>
<keyword evidence="2" id="KW-1185">Reference proteome</keyword>
<evidence type="ECO:0000313" key="2">
    <source>
        <dbReference type="Proteomes" id="UP001060112"/>
    </source>
</evidence>
<gene>
    <name evidence="1" type="ORF">NMU03_12320</name>
</gene>
<dbReference type="SUPFAM" id="SSF53383">
    <property type="entry name" value="PLP-dependent transferases"/>
    <property type="match status" value="1"/>
</dbReference>
<protein>
    <recommendedName>
        <fullName evidence="3">Threonine aldolase</fullName>
    </recommendedName>
</protein>
<evidence type="ECO:0008006" key="3">
    <source>
        <dbReference type="Google" id="ProtNLM"/>
    </source>
</evidence>
<organism evidence="1 2">
    <name type="scientific">Allocoprobacillus halotolerans</name>
    <dbReference type="NCBI Taxonomy" id="2944914"/>
    <lineage>
        <taxon>Bacteria</taxon>
        <taxon>Bacillati</taxon>
        <taxon>Bacillota</taxon>
        <taxon>Erysipelotrichia</taxon>
        <taxon>Erysipelotrichales</taxon>
        <taxon>Erysipelotrichaceae</taxon>
        <taxon>Allocoprobacillus</taxon>
    </lineage>
</organism>
<accession>A0ABY5I3A2</accession>